<evidence type="ECO:0000313" key="7">
    <source>
        <dbReference type="EMBL" id="CAB4937614.1"/>
    </source>
</evidence>
<proteinExistence type="predicted"/>
<reference evidence="1" key="1">
    <citation type="submission" date="2020-05" db="EMBL/GenBank/DDBJ databases">
        <authorList>
            <person name="Chiriac C."/>
            <person name="Salcher M."/>
            <person name="Ghai R."/>
            <person name="Kavagutti S V."/>
        </authorList>
    </citation>
    <scope>NUCLEOTIDE SEQUENCE</scope>
</reference>
<organism evidence="1">
    <name type="scientific">freshwater metagenome</name>
    <dbReference type="NCBI Taxonomy" id="449393"/>
    <lineage>
        <taxon>unclassified sequences</taxon>
        <taxon>metagenomes</taxon>
        <taxon>ecological metagenomes</taxon>
    </lineage>
</organism>
<name>A0A6J5YSR3_9ZZZZ</name>
<dbReference type="EMBL" id="CAFBNH010000002">
    <property type="protein sequence ID" value="CAB4937614.1"/>
    <property type="molecule type" value="Genomic_DNA"/>
</dbReference>
<dbReference type="EMBL" id="CAEZYM010000008">
    <property type="protein sequence ID" value="CAB4726675.1"/>
    <property type="molecule type" value="Genomic_DNA"/>
</dbReference>
<evidence type="ECO:0000313" key="2">
    <source>
        <dbReference type="EMBL" id="CAB4686276.1"/>
    </source>
</evidence>
<dbReference type="EMBL" id="CAEZZW010000002">
    <property type="protein sequence ID" value="CAB4775697.1"/>
    <property type="molecule type" value="Genomic_DNA"/>
</dbReference>
<evidence type="ECO:0000313" key="1">
    <source>
        <dbReference type="EMBL" id="CAB4330969.1"/>
    </source>
</evidence>
<dbReference type="AlphaFoldDB" id="A0A6J5YSR3"/>
<evidence type="ECO:0000313" key="3">
    <source>
        <dbReference type="EMBL" id="CAB4726675.1"/>
    </source>
</evidence>
<evidence type="ECO:0000313" key="5">
    <source>
        <dbReference type="EMBL" id="CAB4823706.1"/>
    </source>
</evidence>
<dbReference type="EMBL" id="CAFABH010000004">
    <property type="protein sequence ID" value="CAB4823706.1"/>
    <property type="molecule type" value="Genomic_DNA"/>
</dbReference>
<sequence>MPQVGQAVCCNFGCWHCGHAARAAAVVFHWLRRERVFERDIFRFGTGTGRPLLSCEISSEIHQGASIP</sequence>
<gene>
    <name evidence="2" type="ORF">UFOPK2510_00297</name>
    <name evidence="3" type="ORF">UFOPK2718_00941</name>
    <name evidence="4" type="ORF">UFOPK2936_00487</name>
    <name evidence="5" type="ORF">UFOPK3174_00391</name>
    <name evidence="6" type="ORF">UFOPK3328_00831</name>
    <name evidence="7" type="ORF">UFOPK3779_00292</name>
    <name evidence="8" type="ORF">UFOPK3913_01240</name>
    <name evidence="1" type="ORF">UFOPK4107_00183</name>
</gene>
<dbReference type="EMBL" id="CAFBLD010000005">
    <property type="protein sequence ID" value="CAB4867093.1"/>
    <property type="molecule type" value="Genomic_DNA"/>
</dbReference>
<dbReference type="EMBL" id="CAESAE010000001">
    <property type="protein sequence ID" value="CAB4330969.1"/>
    <property type="molecule type" value="Genomic_DNA"/>
</dbReference>
<evidence type="ECO:0000313" key="4">
    <source>
        <dbReference type="EMBL" id="CAB4775697.1"/>
    </source>
</evidence>
<evidence type="ECO:0000313" key="6">
    <source>
        <dbReference type="EMBL" id="CAB4867093.1"/>
    </source>
</evidence>
<protein>
    <submittedName>
        <fullName evidence="1">Unannotated protein</fullName>
    </submittedName>
</protein>
<evidence type="ECO:0000313" key="8">
    <source>
        <dbReference type="EMBL" id="CAB4982757.1"/>
    </source>
</evidence>
<dbReference type="EMBL" id="CAFBOC010000014">
    <property type="protein sequence ID" value="CAB4982757.1"/>
    <property type="molecule type" value="Genomic_DNA"/>
</dbReference>
<dbReference type="EMBL" id="CAEZXO010000002">
    <property type="protein sequence ID" value="CAB4686276.1"/>
    <property type="molecule type" value="Genomic_DNA"/>
</dbReference>
<accession>A0A6J5YSR3</accession>